<dbReference type="GO" id="GO:0005737">
    <property type="term" value="C:cytoplasm"/>
    <property type="evidence" value="ECO:0007669"/>
    <property type="project" value="UniProtKB-ARBA"/>
</dbReference>
<keyword evidence="2" id="KW-0496">Mitochondrion</keyword>
<dbReference type="AlphaFoldDB" id="Q8W9R4"/>
<proteinExistence type="predicted"/>
<name>Q8W9R4_MESVI</name>
<dbReference type="InterPro" id="IPR024937">
    <property type="entry name" value="Domain_X"/>
</dbReference>
<dbReference type="RefSeq" id="YP_665705.1">
    <property type="nucleotide sequence ID" value="NC_008240.1"/>
</dbReference>
<sequence>MPRFFCISDPHFSLNSSLFLSVVTAISALSDPLDIWIEKSFGNEKFFYSRFMDQCIVACFSDADFLNSKFEKISQKSCWKFSKCFSTVPFLGGTLIHSSTRKPIESNELKSINNINSSWKWKISWNVLIRFCQNERYFHQNSAKPTAVPYLVPRTHEEILAHYKKLIFLFYLYYNPMQDHQAFNCLVDGLKESCILTLALKYKMKSRTKIIQKLFPQKL</sequence>
<gene>
    <name evidence="2" type="primary">orf219</name>
</gene>
<evidence type="ECO:0000313" key="2">
    <source>
        <dbReference type="EMBL" id="AAL36744.1"/>
    </source>
</evidence>
<organism evidence="2">
    <name type="scientific">Mesostigma viride</name>
    <name type="common">Green alga</name>
    <dbReference type="NCBI Taxonomy" id="41882"/>
    <lineage>
        <taxon>Eukaryota</taxon>
        <taxon>Viridiplantae</taxon>
        <taxon>Streptophyta</taxon>
        <taxon>Mesostigmatophyceae</taxon>
        <taxon>Mesostigmatales</taxon>
        <taxon>Mesostigmataceae</taxon>
        <taxon>Mesostigma</taxon>
    </lineage>
</organism>
<dbReference type="Pfam" id="PF01348">
    <property type="entry name" value="Intron_maturas2"/>
    <property type="match status" value="1"/>
</dbReference>
<accession>Q8W9R4</accession>
<protein>
    <submittedName>
        <fullName evidence="2">Hypothetical intron-encoded protein</fullName>
    </submittedName>
</protein>
<evidence type="ECO:0000259" key="1">
    <source>
        <dbReference type="Pfam" id="PF01348"/>
    </source>
</evidence>
<reference evidence="2" key="1">
    <citation type="journal article" date="2002" name="Mol. Biol. Evol.">
        <title>The complete mitochondrial DNA sequence of Mesostigma viride identifies this green alga as the earliest green plant divergence and predicts a highly compact mitochondrial genome in the ancestor of all green plants.</title>
        <authorList>
            <person name="Turmel M."/>
            <person name="Otis C."/>
            <person name="Lemieux C."/>
        </authorList>
    </citation>
    <scope>NUCLEOTIDE SEQUENCE</scope>
    <source>
        <strain evidence="2">NIES-296</strain>
    </source>
</reference>
<geneLocation type="mitochondrion" evidence="2"/>
<dbReference type="GO" id="GO:0006397">
    <property type="term" value="P:mRNA processing"/>
    <property type="evidence" value="ECO:0007669"/>
    <property type="project" value="InterPro"/>
</dbReference>
<dbReference type="EMBL" id="AF353999">
    <property type="protein sequence ID" value="AAL36744.1"/>
    <property type="molecule type" value="Genomic_DNA"/>
</dbReference>
<dbReference type="GeneID" id="4178092"/>
<feature type="domain" description="Domain X" evidence="1">
    <location>
        <begin position="132"/>
        <end position="214"/>
    </location>
</feature>